<dbReference type="Proteomes" id="UP001054837">
    <property type="component" value="Unassembled WGS sequence"/>
</dbReference>
<gene>
    <name evidence="1" type="ORF">CDAR_527761</name>
</gene>
<evidence type="ECO:0000313" key="2">
    <source>
        <dbReference type="Proteomes" id="UP001054837"/>
    </source>
</evidence>
<keyword evidence="2" id="KW-1185">Reference proteome</keyword>
<name>A0AAV4R9B8_9ARAC</name>
<sequence>MDNPPSPRFRPRDGIMARIRSCPQPQQSSLPGPLARLAFFPTVSLCGADTLMWCEGRPLDSGDAKLKSFFRTPGTLTSAIRQAEVKVRPFVSHSLGQVL</sequence>
<evidence type="ECO:0000313" key="1">
    <source>
        <dbReference type="EMBL" id="GIY18538.1"/>
    </source>
</evidence>
<accession>A0AAV4R9B8</accession>
<proteinExistence type="predicted"/>
<comment type="caution">
    <text evidence="1">The sequence shown here is derived from an EMBL/GenBank/DDBJ whole genome shotgun (WGS) entry which is preliminary data.</text>
</comment>
<dbReference type="AlphaFoldDB" id="A0AAV4R9B8"/>
<reference evidence="1 2" key="1">
    <citation type="submission" date="2021-06" db="EMBL/GenBank/DDBJ databases">
        <title>Caerostris darwini draft genome.</title>
        <authorList>
            <person name="Kono N."/>
            <person name="Arakawa K."/>
        </authorList>
    </citation>
    <scope>NUCLEOTIDE SEQUENCE [LARGE SCALE GENOMIC DNA]</scope>
</reference>
<dbReference type="EMBL" id="BPLQ01005924">
    <property type="protein sequence ID" value="GIY18538.1"/>
    <property type="molecule type" value="Genomic_DNA"/>
</dbReference>
<organism evidence="1 2">
    <name type="scientific">Caerostris darwini</name>
    <dbReference type="NCBI Taxonomy" id="1538125"/>
    <lineage>
        <taxon>Eukaryota</taxon>
        <taxon>Metazoa</taxon>
        <taxon>Ecdysozoa</taxon>
        <taxon>Arthropoda</taxon>
        <taxon>Chelicerata</taxon>
        <taxon>Arachnida</taxon>
        <taxon>Araneae</taxon>
        <taxon>Araneomorphae</taxon>
        <taxon>Entelegynae</taxon>
        <taxon>Araneoidea</taxon>
        <taxon>Araneidae</taxon>
        <taxon>Caerostris</taxon>
    </lineage>
</organism>
<protein>
    <submittedName>
        <fullName evidence="1">Uncharacterized protein</fullName>
    </submittedName>
</protein>